<feature type="compositionally biased region" description="Low complexity" evidence="1">
    <location>
        <begin position="14"/>
        <end position="23"/>
    </location>
</feature>
<feature type="compositionally biased region" description="Basic and acidic residues" evidence="1">
    <location>
        <begin position="60"/>
        <end position="70"/>
    </location>
</feature>
<keyword evidence="4" id="KW-1185">Reference proteome</keyword>
<dbReference type="Pfam" id="PF13867">
    <property type="entry name" value="SAP30_Sin3_bdg"/>
    <property type="match status" value="1"/>
</dbReference>
<gene>
    <name evidence="3" type="ORF">C8Q71DRAFT_51010</name>
</gene>
<feature type="compositionally biased region" description="Low complexity" evidence="1">
    <location>
        <begin position="78"/>
        <end position="87"/>
    </location>
</feature>
<feature type="compositionally biased region" description="Low complexity" evidence="1">
    <location>
        <begin position="46"/>
        <end position="57"/>
    </location>
</feature>
<feature type="compositionally biased region" description="Polar residues" evidence="1">
    <location>
        <begin position="24"/>
        <end position="33"/>
    </location>
</feature>
<evidence type="ECO:0000313" key="3">
    <source>
        <dbReference type="EMBL" id="KAH9836635.1"/>
    </source>
</evidence>
<dbReference type="GeneID" id="71999774"/>
<dbReference type="InterPro" id="IPR025718">
    <property type="entry name" value="SAP30_Sin3-bd"/>
</dbReference>
<organism evidence="3 4">
    <name type="scientific">Rhodofomes roseus</name>
    <dbReference type="NCBI Taxonomy" id="34475"/>
    <lineage>
        <taxon>Eukaryota</taxon>
        <taxon>Fungi</taxon>
        <taxon>Dikarya</taxon>
        <taxon>Basidiomycota</taxon>
        <taxon>Agaricomycotina</taxon>
        <taxon>Agaricomycetes</taxon>
        <taxon>Polyporales</taxon>
        <taxon>Rhodofomes</taxon>
    </lineage>
</organism>
<feature type="compositionally biased region" description="Pro residues" evidence="1">
    <location>
        <begin position="142"/>
        <end position="152"/>
    </location>
</feature>
<feature type="domain" description="Histone deacetylase complex subunit SAP30 Sin3 binding" evidence="2">
    <location>
        <begin position="217"/>
        <end position="244"/>
    </location>
</feature>
<feature type="region of interest" description="Disordered" evidence="1">
    <location>
        <begin position="140"/>
        <end position="191"/>
    </location>
</feature>
<evidence type="ECO:0000313" key="4">
    <source>
        <dbReference type="Proteomes" id="UP000814176"/>
    </source>
</evidence>
<feature type="compositionally biased region" description="Gly residues" evidence="1">
    <location>
        <begin position="88"/>
        <end position="100"/>
    </location>
</feature>
<proteinExistence type="predicted"/>
<name>A0ABQ8KGE6_9APHY</name>
<dbReference type="Proteomes" id="UP000814176">
    <property type="component" value="Unassembled WGS sequence"/>
</dbReference>
<sequence length="251" mass="26147">MAPPMTAVQGGAGPFAYGGAPNASTSTARSRPQLSRKKLNADDAAYHAPPSASAAGAKRTATERADGEPRAKRKRVDASSNAASASGAGNGASGSSGMGGGKKDQTNGEGKINLIDFSTLPSEAVFEYLVQYDLVPDVEPSPLSPVDPPPPSALLRPPKARRHASTASPAPSLPITPANRPRREVPARRRSARLVEDNGVEPVVPVLADVHEVHGMLAQVAQRHFREHAVKEVDTLASFLCAVKAKARMSS</sequence>
<comment type="caution">
    <text evidence="3">The sequence shown here is derived from an EMBL/GenBank/DDBJ whole genome shotgun (WGS) entry which is preliminary data.</text>
</comment>
<dbReference type="EMBL" id="JADCUA010000010">
    <property type="protein sequence ID" value="KAH9836635.1"/>
    <property type="molecule type" value="Genomic_DNA"/>
</dbReference>
<evidence type="ECO:0000259" key="2">
    <source>
        <dbReference type="Pfam" id="PF13867"/>
    </source>
</evidence>
<evidence type="ECO:0000256" key="1">
    <source>
        <dbReference type="SAM" id="MobiDB-lite"/>
    </source>
</evidence>
<feature type="region of interest" description="Disordered" evidence="1">
    <location>
        <begin position="1"/>
        <end position="109"/>
    </location>
</feature>
<dbReference type="RefSeq" id="XP_047778873.1">
    <property type="nucleotide sequence ID" value="XM_047919042.1"/>
</dbReference>
<accession>A0ABQ8KGE6</accession>
<reference evidence="3 4" key="1">
    <citation type="journal article" date="2021" name="Environ. Microbiol.">
        <title>Gene family expansions and transcriptome signatures uncover fungal adaptations to wood decay.</title>
        <authorList>
            <person name="Hage H."/>
            <person name="Miyauchi S."/>
            <person name="Viragh M."/>
            <person name="Drula E."/>
            <person name="Min B."/>
            <person name="Chaduli D."/>
            <person name="Navarro D."/>
            <person name="Favel A."/>
            <person name="Norest M."/>
            <person name="Lesage-Meessen L."/>
            <person name="Balint B."/>
            <person name="Merenyi Z."/>
            <person name="de Eugenio L."/>
            <person name="Morin E."/>
            <person name="Martinez A.T."/>
            <person name="Baldrian P."/>
            <person name="Stursova M."/>
            <person name="Martinez M.J."/>
            <person name="Novotny C."/>
            <person name="Magnuson J.K."/>
            <person name="Spatafora J.W."/>
            <person name="Maurice S."/>
            <person name="Pangilinan J."/>
            <person name="Andreopoulos W."/>
            <person name="LaButti K."/>
            <person name="Hundley H."/>
            <person name="Na H."/>
            <person name="Kuo A."/>
            <person name="Barry K."/>
            <person name="Lipzen A."/>
            <person name="Henrissat B."/>
            <person name="Riley R."/>
            <person name="Ahrendt S."/>
            <person name="Nagy L.G."/>
            <person name="Grigoriev I.V."/>
            <person name="Martin F."/>
            <person name="Rosso M.N."/>
        </authorList>
    </citation>
    <scope>NUCLEOTIDE SEQUENCE [LARGE SCALE GENOMIC DNA]</scope>
    <source>
        <strain evidence="3 4">CIRM-BRFM 1785</strain>
    </source>
</reference>
<protein>
    <recommendedName>
        <fullName evidence="2">Histone deacetylase complex subunit SAP30 Sin3 binding domain-containing protein</fullName>
    </recommendedName>
</protein>